<dbReference type="AlphaFoldDB" id="A0A1J1IM24"/>
<comment type="catalytic activity">
    <reaction evidence="21">
        <text>adenosine 3',5'-bisphosphate + H2O = AMP + phosphate</text>
        <dbReference type="Rhea" id="RHEA:10040"/>
        <dbReference type="ChEBI" id="CHEBI:15377"/>
        <dbReference type="ChEBI" id="CHEBI:43474"/>
        <dbReference type="ChEBI" id="CHEBI:58343"/>
        <dbReference type="ChEBI" id="CHEBI:456215"/>
        <dbReference type="EC" id="3.1.3.7"/>
    </reaction>
    <physiologicalReaction direction="left-to-right" evidence="21">
        <dbReference type="Rhea" id="RHEA:10041"/>
    </physiologicalReaction>
</comment>
<comment type="subcellular location">
    <subcellularLocation>
        <location evidence="2">Mitochondrion</location>
    </subcellularLocation>
</comment>
<comment type="similarity">
    <text evidence="3">Belongs to the ATP12 family.</text>
</comment>
<dbReference type="InterPro" id="IPR042272">
    <property type="entry name" value="ATP12_ATP_synth-F1-assembly_N"/>
</dbReference>
<dbReference type="Pfam" id="PF07542">
    <property type="entry name" value="ATP12"/>
    <property type="match status" value="1"/>
</dbReference>
<evidence type="ECO:0000313" key="28">
    <source>
        <dbReference type="EMBL" id="CRL01275.1"/>
    </source>
</evidence>
<feature type="binding site" evidence="26">
    <location>
        <position position="638"/>
    </location>
    <ligand>
        <name>Mg(2+)</name>
        <dbReference type="ChEBI" id="CHEBI:18420"/>
        <label>1</label>
        <note>catalytic</note>
    </ligand>
</feature>
<dbReference type="FunFam" id="3.40.190.80:FF:000006">
    <property type="entry name" value="Bisphosphate nucleotidase 1"/>
    <property type="match status" value="1"/>
</dbReference>
<feature type="binding site" evidence="26">
    <location>
        <position position="639"/>
    </location>
    <ligand>
        <name>Mg(2+)</name>
        <dbReference type="ChEBI" id="CHEBI:18420"/>
        <label>1</label>
        <note>catalytic</note>
    </ligand>
</feature>
<evidence type="ECO:0000256" key="26">
    <source>
        <dbReference type="PIRSR" id="PIRSR600760-2"/>
    </source>
</evidence>
<comment type="catalytic activity">
    <reaction evidence="19">
        <text>adenosine 2',5'-bisphosphate + H2O = AMP + phosphate</text>
        <dbReference type="Rhea" id="RHEA:77643"/>
        <dbReference type="ChEBI" id="CHEBI:15377"/>
        <dbReference type="ChEBI" id="CHEBI:43474"/>
        <dbReference type="ChEBI" id="CHEBI:194156"/>
        <dbReference type="ChEBI" id="CHEBI:456215"/>
        <dbReference type="EC" id="3.1.3.7"/>
    </reaction>
    <physiologicalReaction direction="left-to-right" evidence="19">
        <dbReference type="Rhea" id="RHEA:77644"/>
    </physiologicalReaction>
</comment>
<evidence type="ECO:0000256" key="2">
    <source>
        <dbReference type="ARBA" id="ARBA00004173"/>
    </source>
</evidence>
<evidence type="ECO:0000256" key="6">
    <source>
        <dbReference type="ARBA" id="ARBA00012633"/>
    </source>
</evidence>
<keyword evidence="10 26" id="KW-0460">Magnesium</keyword>
<accession>A0A1J1IM24</accession>
<dbReference type="OrthoDB" id="411145at2759"/>
<dbReference type="EMBL" id="CVRI01000055">
    <property type="protein sequence ID" value="CRL01275.1"/>
    <property type="molecule type" value="Genomic_DNA"/>
</dbReference>
<dbReference type="GO" id="GO:0015631">
    <property type="term" value="F:tubulin binding"/>
    <property type="evidence" value="ECO:0007669"/>
    <property type="project" value="InterPro"/>
</dbReference>
<evidence type="ECO:0000256" key="17">
    <source>
        <dbReference type="ARBA" id="ARBA00041815"/>
    </source>
</evidence>
<evidence type="ECO:0000256" key="5">
    <source>
        <dbReference type="ARBA" id="ARBA00009759"/>
    </source>
</evidence>
<feature type="binding site" evidence="26">
    <location>
        <position position="764"/>
    </location>
    <ligand>
        <name>Mg(2+)</name>
        <dbReference type="ChEBI" id="CHEBI:18420"/>
        <label>1</label>
        <note>catalytic</note>
    </ligand>
</feature>
<dbReference type="STRING" id="568069.A0A1J1IM24"/>
<dbReference type="PROSITE" id="PS00629">
    <property type="entry name" value="IMP_1"/>
    <property type="match status" value="1"/>
</dbReference>
<dbReference type="GO" id="GO:0008441">
    <property type="term" value="F:3'(2'),5'-bisphosphate nucleotidase activity"/>
    <property type="evidence" value="ECO:0007669"/>
    <property type="project" value="UniProtKB-EC"/>
</dbReference>
<dbReference type="InterPro" id="IPR006599">
    <property type="entry name" value="CARP_motif"/>
</dbReference>
<dbReference type="InterPro" id="IPR050725">
    <property type="entry name" value="CysQ/Inositol_MonoPase"/>
</dbReference>
<dbReference type="CDD" id="cd01640">
    <property type="entry name" value="IPPase"/>
    <property type="match status" value="1"/>
</dbReference>
<organism evidence="28 29">
    <name type="scientific">Clunio marinus</name>
    <dbReference type="NCBI Taxonomy" id="568069"/>
    <lineage>
        <taxon>Eukaryota</taxon>
        <taxon>Metazoa</taxon>
        <taxon>Ecdysozoa</taxon>
        <taxon>Arthropoda</taxon>
        <taxon>Hexapoda</taxon>
        <taxon>Insecta</taxon>
        <taxon>Pterygota</taxon>
        <taxon>Neoptera</taxon>
        <taxon>Endopterygota</taxon>
        <taxon>Diptera</taxon>
        <taxon>Nematocera</taxon>
        <taxon>Chironomoidea</taxon>
        <taxon>Chironomidae</taxon>
        <taxon>Clunio</taxon>
    </lineage>
</organism>
<evidence type="ECO:0000256" key="24">
    <source>
        <dbReference type="ARBA" id="ARBA00044544"/>
    </source>
</evidence>
<comment type="catalytic activity">
    <reaction evidence="20">
        <text>1D-myo-inositol 1,4-bisphosphate + H2O = 1D-myo-inositol 4-phosphate + phosphate</text>
        <dbReference type="Rhea" id="RHEA:15553"/>
        <dbReference type="ChEBI" id="CHEBI:15377"/>
        <dbReference type="ChEBI" id="CHEBI:43474"/>
        <dbReference type="ChEBI" id="CHEBI:58282"/>
        <dbReference type="ChEBI" id="CHEBI:58469"/>
        <dbReference type="EC" id="3.1.3.57"/>
    </reaction>
    <physiologicalReaction direction="left-to-right" evidence="20">
        <dbReference type="Rhea" id="RHEA:15554"/>
    </physiologicalReaction>
</comment>
<evidence type="ECO:0000256" key="3">
    <source>
        <dbReference type="ARBA" id="ARBA00008231"/>
    </source>
</evidence>
<dbReference type="EC" id="3.1.3.7" evidence="6"/>
<dbReference type="InterPro" id="IPR020583">
    <property type="entry name" value="Inositol_monoP_metal-BS"/>
</dbReference>
<dbReference type="Pfam" id="PF00459">
    <property type="entry name" value="Inositol_P"/>
    <property type="match status" value="1"/>
</dbReference>
<evidence type="ECO:0000256" key="1">
    <source>
        <dbReference type="ARBA" id="ARBA00001946"/>
    </source>
</evidence>
<evidence type="ECO:0000256" key="8">
    <source>
        <dbReference type="ARBA" id="ARBA00022723"/>
    </source>
</evidence>
<comment type="subunit">
    <text evidence="15">Supercomplex made of cofactors A to E. Cofactors A and D function by capturing and stabilizing tubulin in a quasi-native conformation. Cofactor E binds to the cofactor D-tubulin complex; interaction with cofactor C then causes the release of tubulin polypeptides that are committed to the native state.</text>
</comment>
<keyword evidence="13" id="KW-0496">Mitochondrion</keyword>
<dbReference type="InterPro" id="IPR011419">
    <property type="entry name" value="ATP12_ATP_synth-F1-assembly"/>
</dbReference>
<dbReference type="InterPro" id="IPR020550">
    <property type="entry name" value="Inositol_monophosphatase_CS"/>
</dbReference>
<dbReference type="Gene3D" id="3.30.2180.10">
    <property type="entry name" value="ATP12-like"/>
    <property type="match status" value="1"/>
</dbReference>
<feature type="binding site" evidence="26">
    <location>
        <position position="591"/>
    </location>
    <ligand>
        <name>Mg(2+)</name>
        <dbReference type="ChEBI" id="CHEBI:18420"/>
        <label>1</label>
        <note>catalytic</note>
    </ligand>
</feature>
<comment type="cofactor">
    <cofactor evidence="1 26">
        <name>Mg(2+)</name>
        <dbReference type="ChEBI" id="CHEBI:18420"/>
    </cofactor>
</comment>
<dbReference type="Pfam" id="PF16752">
    <property type="entry name" value="TBCC_N"/>
    <property type="match status" value="1"/>
</dbReference>
<dbReference type="GO" id="GO:0043461">
    <property type="term" value="P:proton-transporting ATP synthase complex assembly"/>
    <property type="evidence" value="ECO:0007669"/>
    <property type="project" value="InterPro"/>
</dbReference>
<dbReference type="Gene3D" id="3.40.190.80">
    <property type="match status" value="1"/>
</dbReference>
<dbReference type="GO" id="GO:0046872">
    <property type="term" value="F:metal ion binding"/>
    <property type="evidence" value="ECO:0007669"/>
    <property type="project" value="UniProtKB-KW"/>
</dbReference>
<evidence type="ECO:0000256" key="18">
    <source>
        <dbReference type="ARBA" id="ARBA00044465"/>
    </source>
</evidence>
<comment type="similarity">
    <text evidence="5">Belongs to the inositol monophosphatase superfamily.</text>
</comment>
<dbReference type="FunFam" id="3.30.540.10:FF:000023">
    <property type="entry name" value="Protein CBR-TAG-231"/>
    <property type="match status" value="1"/>
</dbReference>
<comment type="similarity">
    <text evidence="4">Belongs to the TBCC family.</text>
</comment>
<sequence length="827" mass="93568">MENETSFKNPVLEMMARRDRERKLIKERNQRDRREKSELEGIDYFDSIFDKKVIEIGTRFDTLQPGGDSILMQEEFTSIAKDLQELQRYFTSSTIFLNDHKIQRCQNIINHLVTKSEERKARIVPKKKFGFKNKPAVNQQKTETKVVEVEKESKQKTFEWTDAEKKNLVIVLNSDKTNNQDLTFKDMENCVIIIRGHPGSLQMSKMKNCLVICNPVARSIFGDNCKSCTFSFACQQLRLHSSTSCTIYLFVTSRAIIEDCTEIYFAPCAEVSDDFENNLKLSGLDGSVNNWENIASAPKRFYKSSSVLFSDGKYEITLDQRKLKTPKGTLFTVESEPLALAIAHEWNSQKETIERSRMMLTALSNTVIDNPNNLTKLDIINYLLSYAETDTILFHNEAEADLYKLQTDQWDPIIEWFNKRYDTDLKKTVNISPPVFPSGAKMQIAKYLQSHDMTALHGIQFAVETVKSVILAFACIDRFITPEKAVLLSRLEEEFQLGHWGRVEWAHDLNQQDLQMAQNSALIMRIMASSITVAEKAGEVIRDIMSRGELGVVDKGLNTDFDPQTEADRSSQKCIIGSLSKQYSKLKIIGEEGATDLSNVPKELIINGMDENFLSQYKCPDSFINITENDLCVWVDPLDGTSEYVHGFLEHVTVLIGISFREMSIGGVIHQPYFKCAKSGKLGRTIWGMKELGTGGYTSKKAPENKFIITTTRSHSNALVQTTLDSIRPDDVLRVGGCGFKVLQLLEGKAHCYVFASPGCKKWDTCAPEAILEADGGVLTDILGKHYSYGPNVEYANKTGVLATARHTNHQDLLEKIPDHVKNKLNA</sequence>
<evidence type="ECO:0000256" key="4">
    <source>
        <dbReference type="ARBA" id="ARBA00008848"/>
    </source>
</evidence>
<dbReference type="SUPFAM" id="SSF56655">
    <property type="entry name" value="Carbohydrate phosphatase"/>
    <property type="match status" value="1"/>
</dbReference>
<evidence type="ECO:0000256" key="20">
    <source>
        <dbReference type="ARBA" id="ARBA00044478"/>
    </source>
</evidence>
<evidence type="ECO:0000256" key="13">
    <source>
        <dbReference type="ARBA" id="ARBA00023128"/>
    </source>
</evidence>
<evidence type="ECO:0000256" key="11">
    <source>
        <dbReference type="ARBA" id="ARBA00022946"/>
    </source>
</evidence>
<evidence type="ECO:0000256" key="21">
    <source>
        <dbReference type="ARBA" id="ARBA00044479"/>
    </source>
</evidence>
<dbReference type="InterPro" id="IPR016098">
    <property type="entry name" value="CAP/MinC_C"/>
</dbReference>
<dbReference type="PROSITE" id="PS00630">
    <property type="entry name" value="IMP_2"/>
    <property type="match status" value="1"/>
</dbReference>
<keyword evidence="7" id="KW-0452">Lithium</keyword>
<evidence type="ECO:0000256" key="19">
    <source>
        <dbReference type="ARBA" id="ARBA00044466"/>
    </source>
</evidence>
<evidence type="ECO:0000313" key="29">
    <source>
        <dbReference type="Proteomes" id="UP000183832"/>
    </source>
</evidence>
<evidence type="ECO:0000256" key="10">
    <source>
        <dbReference type="ARBA" id="ARBA00022842"/>
    </source>
</evidence>
<evidence type="ECO:0000256" key="22">
    <source>
        <dbReference type="ARBA" id="ARBA00044484"/>
    </source>
</evidence>
<keyword evidence="8 26" id="KW-0479">Metal-binding</keyword>
<dbReference type="GO" id="GO:0046854">
    <property type="term" value="P:phosphatidylinositol phosphate biosynthetic process"/>
    <property type="evidence" value="ECO:0007669"/>
    <property type="project" value="InterPro"/>
</dbReference>
<dbReference type="InterPro" id="IPR031925">
    <property type="entry name" value="TBCC_N"/>
</dbReference>
<keyword evidence="14" id="KW-0143">Chaperone</keyword>
<proteinExistence type="inferred from homology"/>
<evidence type="ECO:0000259" key="27">
    <source>
        <dbReference type="PROSITE" id="PS51329"/>
    </source>
</evidence>
<evidence type="ECO:0000256" key="23">
    <source>
        <dbReference type="ARBA" id="ARBA00044519"/>
    </source>
</evidence>
<dbReference type="Gene3D" id="1.10.3580.10">
    <property type="entry name" value="ATP12 ATPase"/>
    <property type="match status" value="1"/>
</dbReference>
<dbReference type="Gene3D" id="1.20.58.1250">
    <property type="entry name" value="Tubulin Binding Cofactor C, N-terminal domain"/>
    <property type="match status" value="1"/>
</dbReference>
<dbReference type="InterPro" id="IPR000760">
    <property type="entry name" value="Inositol_monophosphatase-like"/>
</dbReference>
<keyword evidence="11" id="KW-0809">Transit peptide</keyword>
<feature type="domain" description="C-CAP/cofactor C-like" evidence="27">
    <location>
        <begin position="154"/>
        <end position="281"/>
    </location>
</feature>
<dbReference type="InterPro" id="IPR012945">
    <property type="entry name" value="Tubulin-bd_cofactor_C_dom"/>
</dbReference>
<keyword evidence="9" id="KW-0378">Hydrolase</keyword>
<gene>
    <name evidence="28" type="ORF">CLUMA_CG014299</name>
</gene>
<evidence type="ECO:0000256" key="16">
    <source>
        <dbReference type="ARBA" id="ARBA00040342"/>
    </source>
</evidence>
<dbReference type="SMART" id="SM00673">
    <property type="entry name" value="CARP"/>
    <property type="match status" value="2"/>
</dbReference>
<dbReference type="EC" id="3.1.3.57" evidence="23"/>
<dbReference type="InterPro" id="IPR038397">
    <property type="entry name" value="TBCC_N_sf"/>
</dbReference>
<reference evidence="28 29" key="1">
    <citation type="submission" date="2015-04" db="EMBL/GenBank/DDBJ databases">
        <authorList>
            <person name="Syromyatnikov M.Y."/>
            <person name="Popov V.N."/>
        </authorList>
    </citation>
    <scope>NUCLEOTIDE SEQUENCE [LARGE SCALE GENOMIC DNA]</scope>
</reference>
<dbReference type="SUPFAM" id="SSF160909">
    <property type="entry name" value="ATP12-like"/>
    <property type="match status" value="1"/>
</dbReference>
<keyword evidence="12" id="KW-0007">Acetylation</keyword>
<protein>
    <recommendedName>
        <fullName evidence="16">3'(2'),5'-bisphosphate nucleotidase 1</fullName>
        <ecNumber evidence="23">3.1.3.57</ecNumber>
        <ecNumber evidence="6">3.1.3.7</ecNumber>
    </recommendedName>
    <alternativeName>
        <fullName evidence="24">3'-phosphoadenosine 5'-phosphate phosphatase</fullName>
    </alternativeName>
    <alternativeName>
        <fullName evidence="17">Bisphosphate 3'-nucleotidase 1</fullName>
    </alternativeName>
    <alternativeName>
        <fullName evidence="25">Inositol-polyphosphate 1-phosphatase</fullName>
    </alternativeName>
</protein>
<dbReference type="InterPro" id="IPR017901">
    <property type="entry name" value="C-CAP_CF_C-like"/>
</dbReference>
<keyword evidence="29" id="KW-1185">Reference proteome</keyword>
<comment type="catalytic activity">
    <reaction evidence="22">
        <text>3'-phosphoadenylyl sulfate + H2O = adenosine 5'-phosphosulfate + phosphate</text>
        <dbReference type="Rhea" id="RHEA:77639"/>
        <dbReference type="ChEBI" id="CHEBI:15377"/>
        <dbReference type="ChEBI" id="CHEBI:43474"/>
        <dbReference type="ChEBI" id="CHEBI:58243"/>
        <dbReference type="ChEBI" id="CHEBI:58339"/>
        <dbReference type="EC" id="3.1.3.7"/>
    </reaction>
    <physiologicalReaction direction="left-to-right" evidence="22">
        <dbReference type="Rhea" id="RHEA:77640"/>
    </physiologicalReaction>
</comment>
<dbReference type="PROSITE" id="PS51329">
    <property type="entry name" value="C_CAP_COFACTOR_C"/>
    <property type="match status" value="1"/>
</dbReference>
<feature type="binding site" evidence="26">
    <location>
        <position position="636"/>
    </location>
    <ligand>
        <name>Mg(2+)</name>
        <dbReference type="ChEBI" id="CHEBI:18420"/>
        <label>1</label>
        <note>catalytic</note>
    </ligand>
</feature>
<dbReference type="GO" id="GO:0004441">
    <property type="term" value="F:inositol-1,4-bisphosphate 1-phosphatase activity"/>
    <property type="evidence" value="ECO:0007669"/>
    <property type="project" value="UniProtKB-EC"/>
</dbReference>
<dbReference type="GO" id="GO:0005739">
    <property type="term" value="C:mitochondrion"/>
    <property type="evidence" value="ECO:0007669"/>
    <property type="project" value="UniProtKB-SubCell"/>
</dbReference>
<evidence type="ECO:0000256" key="12">
    <source>
        <dbReference type="ARBA" id="ARBA00022990"/>
    </source>
</evidence>
<dbReference type="Proteomes" id="UP000183832">
    <property type="component" value="Unassembled WGS sequence"/>
</dbReference>
<evidence type="ECO:0000256" key="15">
    <source>
        <dbReference type="ARBA" id="ARBA00026055"/>
    </source>
</evidence>
<dbReference type="Gene3D" id="3.30.540.10">
    <property type="entry name" value="Fructose-1,6-Bisphosphatase, subunit A, domain 1"/>
    <property type="match status" value="1"/>
</dbReference>
<evidence type="ECO:0000256" key="14">
    <source>
        <dbReference type="ARBA" id="ARBA00023186"/>
    </source>
</evidence>
<evidence type="ECO:0000256" key="9">
    <source>
        <dbReference type="ARBA" id="ARBA00022801"/>
    </source>
</evidence>
<evidence type="ECO:0000256" key="25">
    <source>
        <dbReference type="ARBA" id="ARBA00044554"/>
    </source>
</evidence>
<evidence type="ECO:0000256" key="7">
    <source>
        <dbReference type="ARBA" id="ARBA00022671"/>
    </source>
</evidence>
<dbReference type="Gene3D" id="2.160.20.70">
    <property type="match status" value="1"/>
</dbReference>
<name>A0A1J1IM24_9DIPT</name>
<dbReference type="PANTHER" id="PTHR43028:SF5">
    <property type="entry name" value="3'(2'),5'-BISPHOSPHATE NUCLEOTIDASE 1"/>
    <property type="match status" value="1"/>
</dbReference>
<dbReference type="Pfam" id="PF07986">
    <property type="entry name" value="TBCC"/>
    <property type="match status" value="1"/>
</dbReference>
<comment type="catalytic activity">
    <reaction evidence="18">
        <text>1D-myo-inositol 1,3,4-trisphosphate + H2O = 1D-myo-inositol 3,4-bisphosphate + phosphate</text>
        <dbReference type="Rhea" id="RHEA:70319"/>
        <dbReference type="ChEBI" id="CHEBI:15377"/>
        <dbReference type="ChEBI" id="CHEBI:43474"/>
        <dbReference type="ChEBI" id="CHEBI:58414"/>
        <dbReference type="ChEBI" id="CHEBI:83241"/>
    </reaction>
    <physiologicalReaction direction="left-to-right" evidence="18">
        <dbReference type="Rhea" id="RHEA:70320"/>
    </physiologicalReaction>
</comment>
<dbReference type="PANTHER" id="PTHR43028">
    <property type="entry name" value="3'(2'),5'-BISPHOSPHATE NUCLEOTIDASE 1"/>
    <property type="match status" value="1"/>
</dbReference>
<dbReference type="InterPro" id="IPR023335">
    <property type="entry name" value="ATP12_ortho_dom_sf"/>
</dbReference>